<dbReference type="RefSeq" id="WP_119016795.1">
    <property type="nucleotide sequence ID" value="NZ_QXEV01000027.1"/>
</dbReference>
<dbReference type="InterPro" id="IPR000182">
    <property type="entry name" value="GNAT_dom"/>
</dbReference>
<protein>
    <submittedName>
        <fullName evidence="4">Phosphinothricin acetyltransferase</fullName>
    </submittedName>
</protein>
<organism evidence="4 5">
    <name type="scientific">Anaeroplasma bactoclasticum</name>
    <dbReference type="NCBI Taxonomy" id="2088"/>
    <lineage>
        <taxon>Bacteria</taxon>
        <taxon>Bacillati</taxon>
        <taxon>Mycoplasmatota</taxon>
        <taxon>Mollicutes</taxon>
        <taxon>Anaeroplasmatales</taxon>
        <taxon>Anaeroplasmataceae</taxon>
        <taxon>Anaeroplasma</taxon>
    </lineage>
</organism>
<dbReference type="InterPro" id="IPR016181">
    <property type="entry name" value="Acyl_CoA_acyltransferase"/>
</dbReference>
<dbReference type="EMBL" id="QXEV01000027">
    <property type="protein sequence ID" value="RIA64974.1"/>
    <property type="molecule type" value="Genomic_DNA"/>
</dbReference>
<keyword evidence="2" id="KW-0012">Acyltransferase</keyword>
<name>A0A397R473_9MOLU</name>
<dbReference type="CDD" id="cd04301">
    <property type="entry name" value="NAT_SF"/>
    <property type="match status" value="1"/>
</dbReference>
<keyword evidence="1 4" id="KW-0808">Transferase</keyword>
<dbReference type="PANTHER" id="PTHR43072:SF23">
    <property type="entry name" value="UPF0039 PROTEIN C11D3.02C"/>
    <property type="match status" value="1"/>
</dbReference>
<evidence type="ECO:0000256" key="1">
    <source>
        <dbReference type="ARBA" id="ARBA00022679"/>
    </source>
</evidence>
<feature type="domain" description="N-acetyltransferase" evidence="3">
    <location>
        <begin position="1"/>
        <end position="161"/>
    </location>
</feature>
<dbReference type="AlphaFoldDB" id="A0A397R473"/>
<dbReference type="OrthoDB" id="87299at2"/>
<evidence type="ECO:0000313" key="4">
    <source>
        <dbReference type="EMBL" id="RIA64974.1"/>
    </source>
</evidence>
<gene>
    <name evidence="4" type="ORF">EI71_01714</name>
</gene>
<dbReference type="InParanoid" id="A0A397R473"/>
<comment type="caution">
    <text evidence="4">The sequence shown here is derived from an EMBL/GenBank/DDBJ whole genome shotgun (WGS) entry which is preliminary data.</text>
</comment>
<evidence type="ECO:0000256" key="2">
    <source>
        <dbReference type="ARBA" id="ARBA00023315"/>
    </source>
</evidence>
<dbReference type="Pfam" id="PF13420">
    <property type="entry name" value="Acetyltransf_4"/>
    <property type="match status" value="1"/>
</dbReference>
<dbReference type="GO" id="GO:0016747">
    <property type="term" value="F:acyltransferase activity, transferring groups other than amino-acyl groups"/>
    <property type="evidence" value="ECO:0007669"/>
    <property type="project" value="InterPro"/>
</dbReference>
<dbReference type="Gene3D" id="3.40.630.30">
    <property type="match status" value="1"/>
</dbReference>
<accession>A0A397R473</accession>
<reference evidence="4 5" key="1">
    <citation type="submission" date="2018-08" db="EMBL/GenBank/DDBJ databases">
        <title>Genomic Encyclopedia of Archaeal and Bacterial Type Strains, Phase II (KMG-II): from individual species to whole genera.</title>
        <authorList>
            <person name="Goeker M."/>
        </authorList>
    </citation>
    <scope>NUCLEOTIDE SEQUENCE [LARGE SCALE GENOMIC DNA]</scope>
    <source>
        <strain evidence="4 5">ATCC 27112</strain>
    </source>
</reference>
<sequence length="179" mass="20566">MIRRVKDEDAKELVEIYNYYIRETAITLELKELTKEEYLDRIHQVTSFYPWLVYEEQGVVLGFAYLDKFNTRKAYATTADLSIYVSCDSKGKGIGKRLYNEIEKLGLSLGLCKIISLVTSSNRASIAFHKAMGFTKLCLIKNVAYKFGKWVGVSFMEKNIQTISTPSLNKDEPSYREKA</sequence>
<proteinExistence type="predicted"/>
<dbReference type="SUPFAM" id="SSF55729">
    <property type="entry name" value="Acyl-CoA N-acyltransferases (Nat)"/>
    <property type="match status" value="1"/>
</dbReference>
<dbReference type="FunCoup" id="A0A397R473">
    <property type="interactions" value="12"/>
</dbReference>
<dbReference type="PANTHER" id="PTHR43072">
    <property type="entry name" value="N-ACETYLTRANSFERASE"/>
    <property type="match status" value="1"/>
</dbReference>
<dbReference type="Proteomes" id="UP000266506">
    <property type="component" value="Unassembled WGS sequence"/>
</dbReference>
<evidence type="ECO:0000313" key="5">
    <source>
        <dbReference type="Proteomes" id="UP000266506"/>
    </source>
</evidence>
<dbReference type="PROSITE" id="PS51186">
    <property type="entry name" value="GNAT"/>
    <property type="match status" value="1"/>
</dbReference>
<keyword evidence="5" id="KW-1185">Reference proteome</keyword>
<evidence type="ECO:0000259" key="3">
    <source>
        <dbReference type="PROSITE" id="PS51186"/>
    </source>
</evidence>